<reference evidence="4 6" key="2">
    <citation type="submission" date="2018-12" db="EMBL/GenBank/DDBJ databases">
        <authorList>
            <person name="hu s."/>
            <person name="Xu Y."/>
            <person name="Xu B."/>
            <person name="Li F."/>
        </authorList>
    </citation>
    <scope>NUCLEOTIDE SEQUENCE [LARGE SCALE GENOMIC DNA]</scope>
    <source>
        <strain evidence="4 6">KSW2-17</strain>
    </source>
</reference>
<feature type="region of interest" description="Disordered" evidence="1">
    <location>
        <begin position="104"/>
        <end position="131"/>
    </location>
</feature>
<organism evidence="3 5">
    <name type="scientific">Labedella gwakjiensis</name>
    <dbReference type="NCBI Taxonomy" id="390269"/>
    <lineage>
        <taxon>Bacteria</taxon>
        <taxon>Bacillati</taxon>
        <taxon>Actinomycetota</taxon>
        <taxon>Actinomycetes</taxon>
        <taxon>Micrococcales</taxon>
        <taxon>Microbacteriaceae</taxon>
        <taxon>Labedella</taxon>
    </lineage>
</organism>
<dbReference type="RefSeq" id="WP_106563296.1">
    <property type="nucleotide sequence ID" value="NZ_PYAU01000001.1"/>
</dbReference>
<evidence type="ECO:0000256" key="1">
    <source>
        <dbReference type="SAM" id="MobiDB-lite"/>
    </source>
</evidence>
<dbReference type="Proteomes" id="UP000268291">
    <property type="component" value="Unassembled WGS sequence"/>
</dbReference>
<feature type="signal peptide" evidence="2">
    <location>
        <begin position="1"/>
        <end position="28"/>
    </location>
</feature>
<feature type="compositionally biased region" description="Low complexity" evidence="1">
    <location>
        <begin position="115"/>
        <end position="125"/>
    </location>
</feature>
<feature type="chain" id="PRO_5015178722" description="Lipoprotein" evidence="2">
    <location>
        <begin position="29"/>
        <end position="563"/>
    </location>
</feature>
<feature type="compositionally biased region" description="Polar residues" evidence="1">
    <location>
        <begin position="105"/>
        <end position="114"/>
    </location>
</feature>
<dbReference type="AlphaFoldDB" id="A0A2P8GWB6"/>
<evidence type="ECO:0000256" key="2">
    <source>
        <dbReference type="SAM" id="SignalP"/>
    </source>
</evidence>
<dbReference type="Proteomes" id="UP000241203">
    <property type="component" value="Unassembled WGS sequence"/>
</dbReference>
<keyword evidence="2" id="KW-0732">Signal</keyword>
<protein>
    <recommendedName>
        <fullName evidence="7">Lipoprotein</fullName>
    </recommendedName>
</protein>
<dbReference type="OrthoDB" id="9812120at2"/>
<feature type="region of interest" description="Disordered" evidence="1">
    <location>
        <begin position="188"/>
        <end position="218"/>
    </location>
</feature>
<keyword evidence="6" id="KW-1185">Reference proteome</keyword>
<evidence type="ECO:0000313" key="3">
    <source>
        <dbReference type="EMBL" id="PSL38253.1"/>
    </source>
</evidence>
<evidence type="ECO:0000313" key="6">
    <source>
        <dbReference type="Proteomes" id="UP000268291"/>
    </source>
</evidence>
<proteinExistence type="predicted"/>
<dbReference type="EMBL" id="PYAU01000001">
    <property type="protein sequence ID" value="PSL38253.1"/>
    <property type="molecule type" value="Genomic_DNA"/>
</dbReference>
<evidence type="ECO:0008006" key="7">
    <source>
        <dbReference type="Google" id="ProtNLM"/>
    </source>
</evidence>
<feature type="compositionally biased region" description="Low complexity" evidence="1">
    <location>
        <begin position="196"/>
        <end position="209"/>
    </location>
</feature>
<evidence type="ECO:0000313" key="4">
    <source>
        <dbReference type="EMBL" id="RUQ87208.1"/>
    </source>
</evidence>
<dbReference type="EMBL" id="RZGY01000001">
    <property type="protein sequence ID" value="RUQ87208.1"/>
    <property type="molecule type" value="Genomic_DNA"/>
</dbReference>
<sequence length="563" mass="58199">MLSRVFRTAFTSVAVLGVVVLAGCTTTAAEPEVDAAVVTIQPAEGTTSVIDADAATRAIETSRLLVESAPAVVVAEPGEDDAILLAAQAAVGLGVPLLLDEPASSGASASPTVESTDTATPTGTPAPSPLLDEIDRLGAATVVAVGDVDGDRFGDLDMVASAADAAAVRDATGVDVSDDAERLTASAIADLPAPEPSASTASASASAAPLDPMPEPAQPVESTIALSTDAAGDAASLATARAVGVPVAVLPADDADPLRSSAAITALHDAAAHSTLLLGEAFGELPDPDYSVRAAATGVELPGGGQHLFADRLFVALYGAPDAPVLGVLGEQDVTATIERAKKTAAPYDGLTDRTVVPTLEVIATVAAGAAGGDGNFSNELPSDRLEPYIDAAAEAGMYVVLDLQPGRTDFLTQAKLYEKLLAKPNVGLALDPEWRLEPDQVHLRQIGSVSADEINSVSDWLADLVNRESLPPKMLVLHQFRLDMIENRQDVDMSHPELELLIHADGQGSQPDKQATWRALHGGAPEGMAWGWKNFYDEDTPMLSPEQTMREVTPEVDLVTYQ</sequence>
<accession>A0A2P8GWB6</accession>
<evidence type="ECO:0000313" key="5">
    <source>
        <dbReference type="Proteomes" id="UP000241203"/>
    </source>
</evidence>
<comment type="caution">
    <text evidence="3">The sequence shown here is derived from an EMBL/GenBank/DDBJ whole genome shotgun (WGS) entry which is preliminary data.</text>
</comment>
<dbReference type="PROSITE" id="PS51257">
    <property type="entry name" value="PROKAR_LIPOPROTEIN"/>
    <property type="match status" value="1"/>
</dbReference>
<gene>
    <name evidence="3" type="ORF">CLV49_1870</name>
    <name evidence="4" type="ORF">ELQ93_09870</name>
</gene>
<reference evidence="3 5" key="1">
    <citation type="submission" date="2018-03" db="EMBL/GenBank/DDBJ databases">
        <title>Genomic Encyclopedia of Archaeal and Bacterial Type Strains, Phase II (KMG-II): from individual species to whole genera.</title>
        <authorList>
            <person name="Goeker M."/>
        </authorList>
    </citation>
    <scope>NUCLEOTIDE SEQUENCE [LARGE SCALE GENOMIC DNA]</scope>
    <source>
        <strain evidence="3 5">DSM 21548</strain>
    </source>
</reference>
<name>A0A2P8GWB6_9MICO</name>